<keyword evidence="2" id="KW-1185">Reference proteome</keyword>
<dbReference type="AlphaFoldDB" id="A0A1S8A808"/>
<dbReference type="PANTHER" id="PTHR36847">
    <property type="entry name" value="AMIDOLIGASE ENZYME"/>
    <property type="match status" value="1"/>
</dbReference>
<gene>
    <name evidence="1" type="ORF">SAMD00023353_2500790</name>
</gene>
<dbReference type="PANTHER" id="PTHR36847:SF1">
    <property type="entry name" value="AMIDOLIGASE ENZYME"/>
    <property type="match status" value="1"/>
</dbReference>
<dbReference type="InterPro" id="IPR022025">
    <property type="entry name" value="Amidoligase_2"/>
</dbReference>
<protein>
    <submittedName>
        <fullName evidence="1">Uncharacterized protein</fullName>
    </submittedName>
</protein>
<evidence type="ECO:0000313" key="2">
    <source>
        <dbReference type="Proteomes" id="UP000054516"/>
    </source>
</evidence>
<dbReference type="Proteomes" id="UP000054516">
    <property type="component" value="Unassembled WGS sequence"/>
</dbReference>
<dbReference type="EMBL" id="DF977470">
    <property type="protein sequence ID" value="GAW26238.1"/>
    <property type="molecule type" value="Genomic_DNA"/>
</dbReference>
<sequence length="317" mass="36746">MYDCWRLCPDFSVCMDRRHGTFDGPYQWTRCELTSPILNEDNYDTEINTVCSDLKNARIHINKNSAVHVHVGLRGASFSLLTIKKFATFYWLTEDAFLKLHHPCRHWNKYCFRLTIYSSLATKTLEQLREEEECLDPKGLLLMGNWIPTEELTELQRARFRRIWGSTRIEEIGYLMGAARRVPVHQAYDRRGSVGFLRFLPRGQFGANINTFEWRQMSSTLDAEHIIQWAEACIFFTDFCRTASEVVFKSHIAKVIEKCGDYSGIELIRDLHANTDILEKKLESWKQDASFCEDKSGAALFVPRSPPYSDSPSGDVF</sequence>
<proteinExistence type="predicted"/>
<dbReference type="Pfam" id="PF12224">
    <property type="entry name" value="Amidoligase_2"/>
    <property type="match status" value="1"/>
</dbReference>
<accession>A0A1S8A808</accession>
<reference evidence="1" key="1">
    <citation type="submission" date="2016-03" db="EMBL/GenBank/DDBJ databases">
        <title>Draft genome sequence of Rosellinia necatrix.</title>
        <authorList>
            <person name="Kanematsu S."/>
        </authorList>
    </citation>
    <scope>NUCLEOTIDE SEQUENCE [LARGE SCALE GENOMIC DNA]</scope>
    <source>
        <strain evidence="1">W97</strain>
    </source>
</reference>
<name>A0A1S8A808_ROSNE</name>
<evidence type="ECO:0000313" key="1">
    <source>
        <dbReference type="EMBL" id="GAW26238.1"/>
    </source>
</evidence>
<dbReference type="OMA" id="YDTEINT"/>
<organism evidence="1">
    <name type="scientific">Rosellinia necatrix</name>
    <name type="common">White root-rot fungus</name>
    <dbReference type="NCBI Taxonomy" id="77044"/>
    <lineage>
        <taxon>Eukaryota</taxon>
        <taxon>Fungi</taxon>
        <taxon>Dikarya</taxon>
        <taxon>Ascomycota</taxon>
        <taxon>Pezizomycotina</taxon>
        <taxon>Sordariomycetes</taxon>
        <taxon>Xylariomycetidae</taxon>
        <taxon>Xylariales</taxon>
        <taxon>Xylariaceae</taxon>
        <taxon>Rosellinia</taxon>
    </lineage>
</organism>
<dbReference type="STRING" id="77044.A0A1S8A808"/>
<dbReference type="OrthoDB" id="412402at2759"/>